<organism evidence="2 3">
    <name type="scientific">Paramuricea clavata</name>
    <name type="common">Red gorgonian</name>
    <name type="synonym">Violescent sea-whip</name>
    <dbReference type="NCBI Taxonomy" id="317549"/>
    <lineage>
        <taxon>Eukaryota</taxon>
        <taxon>Metazoa</taxon>
        <taxon>Cnidaria</taxon>
        <taxon>Anthozoa</taxon>
        <taxon>Octocorallia</taxon>
        <taxon>Malacalcyonacea</taxon>
        <taxon>Plexauridae</taxon>
        <taxon>Paramuricea</taxon>
    </lineage>
</organism>
<feature type="region of interest" description="Disordered" evidence="1">
    <location>
        <begin position="1"/>
        <end position="73"/>
    </location>
</feature>
<gene>
    <name evidence="2" type="ORF">PACLA_8A072028</name>
</gene>
<feature type="compositionally biased region" description="Low complexity" evidence="1">
    <location>
        <begin position="43"/>
        <end position="53"/>
    </location>
</feature>
<dbReference type="AlphaFoldDB" id="A0A7D9DQM7"/>
<comment type="caution">
    <text evidence="2">The sequence shown here is derived from an EMBL/GenBank/DDBJ whole genome shotgun (WGS) entry which is preliminary data.</text>
</comment>
<accession>A0A7D9DQM7</accession>
<keyword evidence="3" id="KW-1185">Reference proteome</keyword>
<feature type="compositionally biased region" description="Low complexity" evidence="1">
    <location>
        <begin position="14"/>
        <end position="32"/>
    </location>
</feature>
<proteinExistence type="predicted"/>
<sequence>KDKNANFCKSCGASVSENKSSPSSSTSQQPLSFKEYLEKKSETGGSSSSGDTSAFKNIRKRKKNERLSQIEQG</sequence>
<dbReference type="EMBL" id="CACRXK020001682">
    <property type="protein sequence ID" value="CAB3990572.1"/>
    <property type="molecule type" value="Genomic_DNA"/>
</dbReference>
<dbReference type="Proteomes" id="UP001152795">
    <property type="component" value="Unassembled WGS sequence"/>
</dbReference>
<evidence type="ECO:0000256" key="1">
    <source>
        <dbReference type="SAM" id="MobiDB-lite"/>
    </source>
</evidence>
<protein>
    <submittedName>
        <fullName evidence="2">Uncharacterized protein</fullName>
    </submittedName>
</protein>
<name>A0A7D9DQM7_PARCT</name>
<evidence type="ECO:0000313" key="3">
    <source>
        <dbReference type="Proteomes" id="UP001152795"/>
    </source>
</evidence>
<feature type="non-terminal residue" evidence="2">
    <location>
        <position position="1"/>
    </location>
</feature>
<reference evidence="2" key="1">
    <citation type="submission" date="2020-04" db="EMBL/GenBank/DDBJ databases">
        <authorList>
            <person name="Alioto T."/>
            <person name="Alioto T."/>
            <person name="Gomez Garrido J."/>
        </authorList>
    </citation>
    <scope>NUCLEOTIDE SEQUENCE</scope>
    <source>
        <strain evidence="2">A484AB</strain>
    </source>
</reference>
<evidence type="ECO:0000313" key="2">
    <source>
        <dbReference type="EMBL" id="CAB3990572.1"/>
    </source>
</evidence>